<proteinExistence type="predicted"/>
<evidence type="ECO:0000313" key="2">
    <source>
        <dbReference type="Proteomes" id="UP001155380"/>
    </source>
</evidence>
<protein>
    <submittedName>
        <fullName evidence="1">Uncharacterized protein</fullName>
    </submittedName>
</protein>
<comment type="caution">
    <text evidence="1">The sequence shown here is derived from an EMBL/GenBank/DDBJ whole genome shotgun (WGS) entry which is preliminary data.</text>
</comment>
<name>A0AAJ1F9V5_9HYPH</name>
<dbReference type="EMBL" id="JAMXLX010000011">
    <property type="protein sequence ID" value="MCO5959779.1"/>
    <property type="molecule type" value="Genomic_DNA"/>
</dbReference>
<dbReference type="AlphaFoldDB" id="A0AAJ1F9V5"/>
<organism evidence="1 2">
    <name type="scientific">Ciceribacter sichuanensis</name>
    <dbReference type="NCBI Taxonomy" id="2949647"/>
    <lineage>
        <taxon>Bacteria</taxon>
        <taxon>Pseudomonadati</taxon>
        <taxon>Pseudomonadota</taxon>
        <taxon>Alphaproteobacteria</taxon>
        <taxon>Hyphomicrobiales</taxon>
        <taxon>Rhizobiaceae</taxon>
        <taxon>Ciceribacter</taxon>
    </lineage>
</organism>
<dbReference type="RefSeq" id="WP_250916307.1">
    <property type="nucleotide sequence ID" value="NZ_JAMXLX010000011.1"/>
</dbReference>
<gene>
    <name evidence="1" type="ORF">NBH21_23660</name>
</gene>
<evidence type="ECO:0000313" key="1">
    <source>
        <dbReference type="EMBL" id="MCO5959779.1"/>
    </source>
</evidence>
<sequence>MSGMLSVVQKDRIHLVADAAFYDPDTGILTGIGPKIWPFPKINAAFSSRGSALSFPLFRHLLEAIELATFDDFVSVAPDAFQSLYSMLGAETCEVMVAGFSTARDRPEVYWWCNHKGWDGLEPGNVYRLEGVSQFGLDRDDLPSAEAFTPTDAVSAFQKGREHLSDLHCGAADVPFMAHAIGGGVLHIELTADGCNGSWLHEWPDVIGEKIDPLRDEQPAVDWRQGRTTPAGCPLGAAQLAA</sequence>
<reference evidence="1" key="1">
    <citation type="submission" date="2022-06" db="EMBL/GenBank/DDBJ databases">
        <authorList>
            <person name="Sun Q."/>
        </authorList>
    </citation>
    <scope>NUCLEOTIDE SEQUENCE</scope>
    <source>
        <strain evidence="1">S101</strain>
    </source>
</reference>
<dbReference type="Proteomes" id="UP001155380">
    <property type="component" value="Unassembled WGS sequence"/>
</dbReference>
<accession>A0AAJ1F9V5</accession>